<sequence length="143" mass="14941">MADRSLANPRSRSAIDHDHAVRLPSSPLPPASRSPNSTISDPSTPSPNPKRIRTLGPNTPSSALAAFSVSSPASLLCLRSNNKAALLPAYLPAVLRPSSACPFGTVRGHTCTPAGWDDFNNPRADPHQNNQLSVSVGSAVASR</sequence>
<proteinExistence type="predicted"/>
<feature type="region of interest" description="Disordered" evidence="1">
    <location>
        <begin position="117"/>
        <end position="143"/>
    </location>
</feature>
<keyword evidence="3" id="KW-1185">Reference proteome</keyword>
<evidence type="ECO:0000313" key="2">
    <source>
        <dbReference type="EMBL" id="KAK3342761.1"/>
    </source>
</evidence>
<evidence type="ECO:0000313" key="3">
    <source>
        <dbReference type="Proteomes" id="UP001278500"/>
    </source>
</evidence>
<protein>
    <submittedName>
        <fullName evidence="2">Uncharacterized protein</fullName>
    </submittedName>
</protein>
<evidence type="ECO:0000256" key="1">
    <source>
        <dbReference type="SAM" id="MobiDB-lite"/>
    </source>
</evidence>
<feature type="compositionally biased region" description="Polar residues" evidence="1">
    <location>
        <begin position="127"/>
        <end position="136"/>
    </location>
</feature>
<reference evidence="2" key="1">
    <citation type="journal article" date="2023" name="Mol. Phylogenet. Evol.">
        <title>Genome-scale phylogeny and comparative genomics of the fungal order Sordariales.</title>
        <authorList>
            <person name="Hensen N."/>
            <person name="Bonometti L."/>
            <person name="Westerberg I."/>
            <person name="Brannstrom I.O."/>
            <person name="Guillou S."/>
            <person name="Cros-Aarteil S."/>
            <person name="Calhoun S."/>
            <person name="Haridas S."/>
            <person name="Kuo A."/>
            <person name="Mondo S."/>
            <person name="Pangilinan J."/>
            <person name="Riley R."/>
            <person name="LaButti K."/>
            <person name="Andreopoulos B."/>
            <person name="Lipzen A."/>
            <person name="Chen C."/>
            <person name="Yan M."/>
            <person name="Daum C."/>
            <person name="Ng V."/>
            <person name="Clum A."/>
            <person name="Steindorff A."/>
            <person name="Ohm R.A."/>
            <person name="Martin F."/>
            <person name="Silar P."/>
            <person name="Natvig D.O."/>
            <person name="Lalanne C."/>
            <person name="Gautier V."/>
            <person name="Ament-Velasquez S.L."/>
            <person name="Kruys A."/>
            <person name="Hutchinson M.I."/>
            <person name="Powell A.J."/>
            <person name="Barry K."/>
            <person name="Miller A.N."/>
            <person name="Grigoriev I.V."/>
            <person name="Debuchy R."/>
            <person name="Gladieux P."/>
            <person name="Hiltunen Thoren M."/>
            <person name="Johannesson H."/>
        </authorList>
    </citation>
    <scope>NUCLEOTIDE SEQUENCE</scope>
    <source>
        <strain evidence="2">CBS 560.94</strain>
    </source>
</reference>
<dbReference type="GeneID" id="87862790"/>
<dbReference type="Proteomes" id="UP001278500">
    <property type="component" value="Unassembled WGS sequence"/>
</dbReference>
<dbReference type="RefSeq" id="XP_062680554.1">
    <property type="nucleotide sequence ID" value="XM_062825636.1"/>
</dbReference>
<feature type="region of interest" description="Disordered" evidence="1">
    <location>
        <begin position="1"/>
        <end position="59"/>
    </location>
</feature>
<gene>
    <name evidence="2" type="ORF">B0H65DRAFT_443550</name>
</gene>
<name>A0AAE0MR72_9PEZI</name>
<reference evidence="2" key="2">
    <citation type="submission" date="2023-06" db="EMBL/GenBank/DDBJ databases">
        <authorList>
            <consortium name="Lawrence Berkeley National Laboratory"/>
            <person name="Haridas S."/>
            <person name="Hensen N."/>
            <person name="Bonometti L."/>
            <person name="Westerberg I."/>
            <person name="Brannstrom I.O."/>
            <person name="Guillou S."/>
            <person name="Cros-Aarteil S."/>
            <person name="Calhoun S."/>
            <person name="Kuo A."/>
            <person name="Mondo S."/>
            <person name="Pangilinan J."/>
            <person name="Riley R."/>
            <person name="Labutti K."/>
            <person name="Andreopoulos B."/>
            <person name="Lipzen A."/>
            <person name="Chen C."/>
            <person name="Yanf M."/>
            <person name="Daum C."/>
            <person name="Ng V."/>
            <person name="Clum A."/>
            <person name="Steindorff A."/>
            <person name="Ohm R."/>
            <person name="Martin F."/>
            <person name="Silar P."/>
            <person name="Natvig D."/>
            <person name="Lalanne C."/>
            <person name="Gautier V."/>
            <person name="Ament-Velasquez S.L."/>
            <person name="Kruys A."/>
            <person name="Hutchinson M.I."/>
            <person name="Powell A.J."/>
            <person name="Barry K."/>
            <person name="Miller A.N."/>
            <person name="Grigoriev I.V."/>
            <person name="Debuchy R."/>
            <person name="Gladieux P."/>
            <person name="Thoren M.H."/>
            <person name="Johannesson H."/>
        </authorList>
    </citation>
    <scope>NUCLEOTIDE SEQUENCE</scope>
    <source>
        <strain evidence="2">CBS 560.94</strain>
    </source>
</reference>
<organism evidence="2 3">
    <name type="scientific">Neurospora tetraspora</name>
    <dbReference type="NCBI Taxonomy" id="94610"/>
    <lineage>
        <taxon>Eukaryota</taxon>
        <taxon>Fungi</taxon>
        <taxon>Dikarya</taxon>
        <taxon>Ascomycota</taxon>
        <taxon>Pezizomycotina</taxon>
        <taxon>Sordariomycetes</taxon>
        <taxon>Sordariomycetidae</taxon>
        <taxon>Sordariales</taxon>
        <taxon>Sordariaceae</taxon>
        <taxon>Neurospora</taxon>
    </lineage>
</organism>
<comment type="caution">
    <text evidence="2">The sequence shown here is derived from an EMBL/GenBank/DDBJ whole genome shotgun (WGS) entry which is preliminary data.</text>
</comment>
<dbReference type="AlphaFoldDB" id="A0AAE0MR72"/>
<dbReference type="EMBL" id="JAUEPP010000005">
    <property type="protein sequence ID" value="KAK3342761.1"/>
    <property type="molecule type" value="Genomic_DNA"/>
</dbReference>
<accession>A0AAE0MR72</accession>